<keyword evidence="6 7" id="KW-0511">Multifunctional enzyme</keyword>
<dbReference type="EC" id="2.7.7.42" evidence="7"/>
<feature type="domain" description="Glutamate-ammonia ligase adenylyltransferase repeated" evidence="9">
    <location>
        <begin position="104"/>
        <end position="342"/>
    </location>
</feature>
<comment type="catalytic activity">
    <reaction evidence="7">
        <text>[glutamine synthetase]-O(4)-(5'-adenylyl)-L-tyrosine + phosphate = [glutamine synthetase]-L-tyrosine + ADP</text>
        <dbReference type="Rhea" id="RHEA:43716"/>
        <dbReference type="Rhea" id="RHEA-COMP:10660"/>
        <dbReference type="Rhea" id="RHEA-COMP:10661"/>
        <dbReference type="ChEBI" id="CHEBI:43474"/>
        <dbReference type="ChEBI" id="CHEBI:46858"/>
        <dbReference type="ChEBI" id="CHEBI:83624"/>
        <dbReference type="ChEBI" id="CHEBI:456216"/>
        <dbReference type="EC" id="2.7.7.89"/>
    </reaction>
</comment>
<dbReference type="Proteomes" id="UP000431092">
    <property type="component" value="Unassembled WGS sequence"/>
</dbReference>
<accession>A0A6I3IFH6</accession>
<dbReference type="GO" id="GO:0005829">
    <property type="term" value="C:cytosol"/>
    <property type="evidence" value="ECO:0007669"/>
    <property type="project" value="TreeGrafter"/>
</dbReference>
<evidence type="ECO:0000256" key="8">
    <source>
        <dbReference type="SAM" id="MobiDB-lite"/>
    </source>
</evidence>
<dbReference type="GO" id="GO:0005524">
    <property type="term" value="F:ATP binding"/>
    <property type="evidence" value="ECO:0007669"/>
    <property type="project" value="UniProtKB-UniRule"/>
</dbReference>
<dbReference type="HAMAP" id="MF_00802">
    <property type="entry name" value="GlnE"/>
    <property type="match status" value="1"/>
</dbReference>
<evidence type="ECO:0000256" key="3">
    <source>
        <dbReference type="ARBA" id="ARBA00022741"/>
    </source>
</evidence>
<dbReference type="InterPro" id="IPR023057">
    <property type="entry name" value="GlnE"/>
</dbReference>
<dbReference type="EC" id="2.7.7.89" evidence="7"/>
<keyword evidence="5 7" id="KW-0460">Magnesium</keyword>
<dbReference type="SUPFAM" id="SSF81301">
    <property type="entry name" value="Nucleotidyltransferase"/>
    <property type="match status" value="2"/>
</dbReference>
<feature type="domain" description="PII-uridylyltransferase/Glutamine-synthetase adenylyltransferase" evidence="10">
    <location>
        <begin position="869"/>
        <end position="995"/>
    </location>
</feature>
<evidence type="ECO:0000256" key="4">
    <source>
        <dbReference type="ARBA" id="ARBA00022840"/>
    </source>
</evidence>
<sequence>MTSDQPSPRTAASSRTVSATGALARQGFHDPTRAQSLLDDPALTGLVGDARDDLVAALRPTADPDLALLSLVRLAESVAGDGRDPAPSQELGRSLREDPLGRDRLLHVLGASSALGDHLVSHPQDWRRAAGASRHTAEELVAVLTDAVRDLPTDRAHDALRATYRRELLAIAALDLTSDDPLMTLPDTARSLADLAAAALEAAHVVACAETDGAQGVRLAVIGMGKCGGRELNYVSDVDVIFVCEPADPAVEPGSPEEMAAMRVGTQVAGALMRACAASTAEGSLWPVDAALRPEGKNGPLVRTVASHLHYYQRWAKTWEFQALLKARHVAGDAELSARYLEAVTPLVWEASSRDHFVEDVQAMRRRVEQHVPAKEADRQLKLGPGGLRDVEFSVQLLQLVHGRLDPSLRSGTTLEALATLARGGYVGRDDAAVLDEAYRMLRSLEHRIQLYRLRRTHLMPTAEAELRRLGRSLHLDGDPATVVVKEWQRRAHEVRRLHERLFYRPLLSAVARLSASEGRLTPEAAGDRLAALGFRDPRGALRHLEALTEGISRRAAIQRTLLPVMLGWFADGADPDAGLLSFRKVSEELGTTHWYLKMLRDEGSAAQRLAHVLSSSRFASELLERTPHAVAVLGDDVGLTPRSLESLRSVMRSAAQRKDSSEDAMLAVRGVRRQELFRVAVADLVGLLPLDEVGRALTAVTAATLEIALETAVHKVEMELREPLGTRLLVVGMGRLGGGELGYASDADVMFVHEPEEGAAHDEVELQRRATAVVQELRRLTAWGGPEPAVGVDADLRPEGKNGPLVRSLESYRTYYERWALTWERQALLRARPVAGDAGLGERFVALVDPYRYPDGGLGASQLRDIRRLKARMESERLPRGADRRTHLKLGTGGLSDVEWTIQVIQLQHGHDVAGLRTTGTLPAIEAARAAGLLADDEANLLTEAWGSASHLRNAGMLWRGRPVESVSTDARDADGIARIIGRGPGEGGLHVDTYLRIARQARVVVDRRFYGHEG</sequence>
<dbReference type="GO" id="GO:0047388">
    <property type="term" value="F:[glutamine synthetase]-adenylyl-L-tyrosine phosphorylase activity"/>
    <property type="evidence" value="ECO:0007669"/>
    <property type="project" value="UniProtKB-EC"/>
</dbReference>
<dbReference type="Pfam" id="PF08335">
    <property type="entry name" value="GlnD_UR_UTase"/>
    <property type="match status" value="2"/>
</dbReference>
<organism evidence="11 12">
    <name type="scientific">Arsenicicoccus cauae</name>
    <dbReference type="NCBI Taxonomy" id="2663847"/>
    <lineage>
        <taxon>Bacteria</taxon>
        <taxon>Bacillati</taxon>
        <taxon>Actinomycetota</taxon>
        <taxon>Actinomycetes</taxon>
        <taxon>Micrococcales</taxon>
        <taxon>Intrasporangiaceae</taxon>
        <taxon>Arsenicicoccus</taxon>
    </lineage>
</organism>
<protein>
    <recommendedName>
        <fullName evidence="7">Bifunctional glutamine synthetase adenylyltransferase/adenylyl-removing enzyme</fullName>
    </recommendedName>
    <alternativeName>
        <fullName evidence="7">ATP:glutamine synthetase adenylyltransferase</fullName>
    </alternativeName>
    <alternativeName>
        <fullName evidence="7">ATase</fullName>
    </alternativeName>
    <domain>
        <recommendedName>
            <fullName evidence="7">Glutamine synthetase adenylyl-L-tyrosine phosphorylase</fullName>
            <ecNumber evidence="7">2.7.7.89</ecNumber>
        </recommendedName>
        <alternativeName>
            <fullName evidence="7">Adenylyl removase</fullName>
            <shortName evidence="7">AR</shortName>
            <shortName evidence="7">AT-N</shortName>
        </alternativeName>
    </domain>
    <domain>
        <recommendedName>
            <fullName evidence="7">Glutamine synthetase adenylyl transferase</fullName>
            <ecNumber evidence="7">2.7.7.42</ecNumber>
        </recommendedName>
        <alternativeName>
            <fullName evidence="7">Adenylyl transferase</fullName>
            <shortName evidence="7">AT</shortName>
            <shortName evidence="7">AT-C</shortName>
        </alternativeName>
    </domain>
</protein>
<keyword evidence="3 7" id="KW-0547">Nucleotide-binding</keyword>
<gene>
    <name evidence="7" type="primary">glnE</name>
    <name evidence="11" type="ORF">GGG17_12580</name>
</gene>
<keyword evidence="4 7" id="KW-0067">ATP-binding</keyword>
<reference evidence="11 12" key="1">
    <citation type="submission" date="2019-11" db="EMBL/GenBank/DDBJ databases">
        <title>Whole genome sequencing identifies a novel species of the genus Arsenicicoccus isolated from human blood.</title>
        <authorList>
            <person name="Jeong J.H."/>
            <person name="Kweon O.J."/>
            <person name="Kim H.R."/>
            <person name="Kim T.-H."/>
            <person name="Ha S.-M."/>
            <person name="Lee M.-K."/>
        </authorList>
    </citation>
    <scope>NUCLEOTIDE SEQUENCE [LARGE SCALE GENOMIC DNA]</scope>
    <source>
        <strain evidence="11 12">MKL-02</strain>
    </source>
</reference>
<dbReference type="SUPFAM" id="SSF81593">
    <property type="entry name" value="Nucleotidyltransferase substrate binding subunit/domain"/>
    <property type="match status" value="2"/>
</dbReference>
<dbReference type="InterPro" id="IPR005190">
    <property type="entry name" value="GlnE_rpt_dom"/>
</dbReference>
<feature type="domain" description="PII-uridylyltransferase/Glutamine-synthetase adenylyltransferase" evidence="10">
    <location>
        <begin position="362"/>
        <end position="503"/>
    </location>
</feature>
<evidence type="ECO:0000256" key="1">
    <source>
        <dbReference type="ARBA" id="ARBA00022679"/>
    </source>
</evidence>
<keyword evidence="1 7" id="KW-0808">Transferase</keyword>
<dbReference type="Pfam" id="PF03710">
    <property type="entry name" value="GlnE"/>
    <property type="match status" value="2"/>
</dbReference>
<dbReference type="GO" id="GO:0008882">
    <property type="term" value="F:[glutamate-ammonia-ligase] adenylyltransferase activity"/>
    <property type="evidence" value="ECO:0007669"/>
    <property type="project" value="UniProtKB-UniRule"/>
</dbReference>
<dbReference type="EMBL" id="WLVL01000040">
    <property type="protein sequence ID" value="MTB72782.1"/>
    <property type="molecule type" value="Genomic_DNA"/>
</dbReference>
<dbReference type="InterPro" id="IPR013546">
    <property type="entry name" value="PII_UdlTrfase/GS_AdlTrfase"/>
</dbReference>
<keyword evidence="2 7" id="KW-0548">Nucleotidyltransferase</keyword>
<evidence type="ECO:0000313" key="11">
    <source>
        <dbReference type="EMBL" id="MTB72782.1"/>
    </source>
</evidence>
<comment type="catalytic activity">
    <reaction evidence="7">
        <text>[glutamine synthetase]-L-tyrosine + ATP = [glutamine synthetase]-O(4)-(5'-adenylyl)-L-tyrosine + diphosphate</text>
        <dbReference type="Rhea" id="RHEA:18589"/>
        <dbReference type="Rhea" id="RHEA-COMP:10660"/>
        <dbReference type="Rhea" id="RHEA-COMP:10661"/>
        <dbReference type="ChEBI" id="CHEBI:30616"/>
        <dbReference type="ChEBI" id="CHEBI:33019"/>
        <dbReference type="ChEBI" id="CHEBI:46858"/>
        <dbReference type="ChEBI" id="CHEBI:83624"/>
        <dbReference type="EC" id="2.7.7.42"/>
    </reaction>
</comment>
<comment type="cofactor">
    <cofactor evidence="7">
        <name>Mg(2+)</name>
        <dbReference type="ChEBI" id="CHEBI:18420"/>
    </cofactor>
</comment>
<dbReference type="Gene3D" id="3.30.460.10">
    <property type="entry name" value="Beta Polymerase, domain 2"/>
    <property type="match status" value="2"/>
</dbReference>
<proteinExistence type="inferred from homology"/>
<dbReference type="InterPro" id="IPR043519">
    <property type="entry name" value="NT_sf"/>
</dbReference>
<dbReference type="Gene3D" id="1.20.120.330">
    <property type="entry name" value="Nucleotidyltransferases domain 2"/>
    <property type="match status" value="2"/>
</dbReference>
<dbReference type="GO" id="GO:0000820">
    <property type="term" value="P:regulation of glutamine family amino acid metabolic process"/>
    <property type="evidence" value="ECO:0007669"/>
    <property type="project" value="UniProtKB-UniRule"/>
</dbReference>
<feature type="domain" description="Glutamate-ammonia ligase adenylyltransferase repeated" evidence="9">
    <location>
        <begin position="608"/>
        <end position="845"/>
    </location>
</feature>
<name>A0A6I3IFH6_9MICO</name>
<evidence type="ECO:0000256" key="6">
    <source>
        <dbReference type="ARBA" id="ARBA00023268"/>
    </source>
</evidence>
<dbReference type="GO" id="GO:0000287">
    <property type="term" value="F:magnesium ion binding"/>
    <property type="evidence" value="ECO:0007669"/>
    <property type="project" value="UniProtKB-UniRule"/>
</dbReference>
<feature type="region of interest" description="Disordered" evidence="8">
    <location>
        <begin position="1"/>
        <end position="36"/>
    </location>
</feature>
<dbReference type="PANTHER" id="PTHR30621">
    <property type="entry name" value="GLUTAMINE SYNTHETASE ADENYLYLTRANSFERASE"/>
    <property type="match status" value="1"/>
</dbReference>
<feature type="compositionally biased region" description="Polar residues" evidence="8">
    <location>
        <begin position="1"/>
        <end position="19"/>
    </location>
</feature>
<feature type="region of interest" description="Adenylyl removase" evidence="7">
    <location>
        <begin position="1"/>
        <end position="507"/>
    </location>
</feature>
<evidence type="ECO:0000313" key="12">
    <source>
        <dbReference type="Proteomes" id="UP000431092"/>
    </source>
</evidence>
<feature type="region of interest" description="Adenylyl transferase" evidence="7">
    <location>
        <begin position="515"/>
        <end position="1016"/>
    </location>
</feature>
<comment type="caution">
    <text evidence="11">The sequence shown here is derived from an EMBL/GenBank/DDBJ whole genome shotgun (WGS) entry which is preliminary data.</text>
</comment>
<dbReference type="NCBIfam" id="NF010707">
    <property type="entry name" value="PRK14109.1"/>
    <property type="match status" value="1"/>
</dbReference>
<evidence type="ECO:0000259" key="10">
    <source>
        <dbReference type="Pfam" id="PF08335"/>
    </source>
</evidence>
<dbReference type="PANTHER" id="PTHR30621:SF0">
    <property type="entry name" value="BIFUNCTIONAL GLUTAMINE SYNTHETASE ADENYLYLTRANSFERASE_ADENYLYL-REMOVING ENZYME"/>
    <property type="match status" value="1"/>
</dbReference>
<evidence type="ECO:0000256" key="2">
    <source>
        <dbReference type="ARBA" id="ARBA00022695"/>
    </source>
</evidence>
<dbReference type="RefSeq" id="WP_154594054.1">
    <property type="nucleotide sequence ID" value="NZ_WLVL01000040.1"/>
</dbReference>
<comment type="function">
    <text evidence="7">Involved in the regulation of glutamine synthetase GlnA, a key enzyme in the process to assimilate ammonia. When cellular nitrogen levels are high, the C-terminal adenylyl transferase (AT) inactivates GlnA by covalent transfer of an adenylyl group from ATP to specific tyrosine residue of GlnA, thus reducing its activity. Conversely, when nitrogen levels are low, the N-terminal adenylyl removase (AR) activates GlnA by removing the adenylyl group by phosphorolysis, increasing its activity. The regulatory region of GlnE binds the signal transduction protein PII (GlnB) which indicates the nitrogen status of the cell.</text>
</comment>
<dbReference type="AlphaFoldDB" id="A0A6I3IFH6"/>
<evidence type="ECO:0000256" key="7">
    <source>
        <dbReference type="HAMAP-Rule" id="MF_00802"/>
    </source>
</evidence>
<comment type="similarity">
    <text evidence="7">Belongs to the GlnE family.</text>
</comment>
<dbReference type="CDD" id="cd05401">
    <property type="entry name" value="NT_GlnE_GlnD_like"/>
    <property type="match status" value="2"/>
</dbReference>
<evidence type="ECO:0000256" key="5">
    <source>
        <dbReference type="ARBA" id="ARBA00022842"/>
    </source>
</evidence>
<evidence type="ECO:0000259" key="9">
    <source>
        <dbReference type="Pfam" id="PF03710"/>
    </source>
</evidence>
<keyword evidence="12" id="KW-1185">Reference proteome</keyword>